<evidence type="ECO:0000313" key="2">
    <source>
        <dbReference type="EMBL" id="JAH72964.1"/>
    </source>
</evidence>
<dbReference type="AlphaFoldDB" id="A0A0E9V4B6"/>
<keyword evidence="1" id="KW-0812">Transmembrane</keyword>
<organism evidence="2">
    <name type="scientific">Anguilla anguilla</name>
    <name type="common">European freshwater eel</name>
    <name type="synonym">Muraena anguilla</name>
    <dbReference type="NCBI Taxonomy" id="7936"/>
    <lineage>
        <taxon>Eukaryota</taxon>
        <taxon>Metazoa</taxon>
        <taxon>Chordata</taxon>
        <taxon>Craniata</taxon>
        <taxon>Vertebrata</taxon>
        <taxon>Euteleostomi</taxon>
        <taxon>Actinopterygii</taxon>
        <taxon>Neopterygii</taxon>
        <taxon>Teleostei</taxon>
        <taxon>Anguilliformes</taxon>
        <taxon>Anguillidae</taxon>
        <taxon>Anguilla</taxon>
    </lineage>
</organism>
<dbReference type="EMBL" id="GBXM01031446">
    <property type="protein sequence ID" value="JAH77131.1"/>
    <property type="molecule type" value="Transcribed_RNA"/>
</dbReference>
<reference evidence="2" key="1">
    <citation type="submission" date="2014-11" db="EMBL/GenBank/DDBJ databases">
        <authorList>
            <person name="Amaro Gonzalez C."/>
        </authorList>
    </citation>
    <scope>NUCLEOTIDE SEQUENCE</scope>
</reference>
<protein>
    <submittedName>
        <fullName evidence="2">Uncharacterized protein</fullName>
    </submittedName>
</protein>
<name>A0A0E9V4B6_ANGAN</name>
<dbReference type="EMBL" id="GBXM01035613">
    <property type="protein sequence ID" value="JAH72964.1"/>
    <property type="molecule type" value="Transcribed_RNA"/>
</dbReference>
<dbReference type="EMBL" id="GBXM01031160">
    <property type="protein sequence ID" value="JAH77417.1"/>
    <property type="molecule type" value="Transcribed_RNA"/>
</dbReference>
<feature type="transmembrane region" description="Helical" evidence="1">
    <location>
        <begin position="20"/>
        <end position="41"/>
    </location>
</feature>
<dbReference type="EMBL" id="GBXM01031983">
    <property type="protein sequence ID" value="JAH76594.1"/>
    <property type="molecule type" value="Transcribed_RNA"/>
</dbReference>
<reference evidence="2" key="2">
    <citation type="journal article" date="2015" name="Fish Shellfish Immunol.">
        <title>Early steps in the European eel (Anguilla anguilla)-Vibrio vulnificus interaction in the gills: Role of the RtxA13 toxin.</title>
        <authorList>
            <person name="Callol A."/>
            <person name="Pajuelo D."/>
            <person name="Ebbesson L."/>
            <person name="Teles M."/>
            <person name="MacKenzie S."/>
            <person name="Amaro C."/>
        </authorList>
    </citation>
    <scope>NUCLEOTIDE SEQUENCE</scope>
</reference>
<keyword evidence="1" id="KW-0472">Membrane</keyword>
<sequence length="58" mass="6359">MMDSKNGLLQSSKETIFPVIRNPSLALGLLLLPIITCIGHLPELMVKFVNPLGMLLNI</sequence>
<proteinExistence type="predicted"/>
<evidence type="ECO:0000256" key="1">
    <source>
        <dbReference type="SAM" id="Phobius"/>
    </source>
</evidence>
<accession>A0A0E9V4B6</accession>
<keyword evidence="1" id="KW-1133">Transmembrane helix</keyword>